<evidence type="ECO:0000313" key="2">
    <source>
        <dbReference type="EMBL" id="MXU83830.1"/>
    </source>
</evidence>
<dbReference type="EMBL" id="GIFC01001747">
    <property type="protein sequence ID" value="MXU83830.1"/>
    <property type="molecule type" value="Transcribed_RNA"/>
</dbReference>
<organism evidence="2">
    <name type="scientific">Ixodes ricinus</name>
    <name type="common">Common tick</name>
    <name type="synonym">Acarus ricinus</name>
    <dbReference type="NCBI Taxonomy" id="34613"/>
    <lineage>
        <taxon>Eukaryota</taxon>
        <taxon>Metazoa</taxon>
        <taxon>Ecdysozoa</taxon>
        <taxon>Arthropoda</taxon>
        <taxon>Chelicerata</taxon>
        <taxon>Arachnida</taxon>
        <taxon>Acari</taxon>
        <taxon>Parasitiformes</taxon>
        <taxon>Ixodida</taxon>
        <taxon>Ixodoidea</taxon>
        <taxon>Ixodidae</taxon>
        <taxon>Ixodinae</taxon>
        <taxon>Ixodes</taxon>
    </lineage>
</organism>
<dbReference type="AlphaFoldDB" id="A0A6B0U556"/>
<keyword evidence="1" id="KW-0732">Signal</keyword>
<accession>A0A6B0U556</accession>
<sequence>MCWMCPRSAFFHHLSPFLLGGSSSMSLMPRTQTLVSQRASASFLRNRLSSRAEVRRLRQGFCRSLSTHAKKAFLSVH</sequence>
<evidence type="ECO:0008006" key="3">
    <source>
        <dbReference type="Google" id="ProtNLM"/>
    </source>
</evidence>
<reference evidence="2" key="1">
    <citation type="submission" date="2019-12" db="EMBL/GenBank/DDBJ databases">
        <title>An insight into the sialome of adult female Ixodes ricinus ticks feeding for 6 days.</title>
        <authorList>
            <person name="Perner J."/>
            <person name="Ribeiro J.M.C."/>
        </authorList>
    </citation>
    <scope>NUCLEOTIDE SEQUENCE</scope>
    <source>
        <strain evidence="2">Semi-engorged</strain>
        <tissue evidence="2">Salivary glands</tissue>
    </source>
</reference>
<feature type="chain" id="PRO_5025669601" description="Secreted protein" evidence="1">
    <location>
        <begin position="25"/>
        <end position="77"/>
    </location>
</feature>
<proteinExistence type="predicted"/>
<protein>
    <recommendedName>
        <fullName evidence="3">Secreted protein</fullName>
    </recommendedName>
</protein>
<feature type="signal peptide" evidence="1">
    <location>
        <begin position="1"/>
        <end position="24"/>
    </location>
</feature>
<evidence type="ECO:0000256" key="1">
    <source>
        <dbReference type="SAM" id="SignalP"/>
    </source>
</evidence>
<name>A0A6B0U556_IXORI</name>